<organism evidence="2 3">
    <name type="scientific">Candida glabrata</name>
    <name type="common">Yeast</name>
    <name type="synonym">Torulopsis glabrata</name>
    <dbReference type="NCBI Taxonomy" id="5478"/>
    <lineage>
        <taxon>Eukaryota</taxon>
        <taxon>Fungi</taxon>
        <taxon>Dikarya</taxon>
        <taxon>Ascomycota</taxon>
        <taxon>Saccharomycotina</taxon>
        <taxon>Saccharomycetes</taxon>
        <taxon>Saccharomycetales</taxon>
        <taxon>Saccharomycetaceae</taxon>
        <taxon>Nakaseomyces</taxon>
    </lineage>
</organism>
<dbReference type="VEuPathDB" id="FungiDB:GVI51_J01991"/>
<dbReference type="VEuPathDB" id="FungiDB:CAGL0J02128g"/>
<gene>
    <name evidence="2" type="ORF">AO440_002877</name>
</gene>
<dbReference type="VEuPathDB" id="FungiDB:B1J91_J02128g"/>
<evidence type="ECO:0000256" key="1">
    <source>
        <dbReference type="SAM" id="Coils"/>
    </source>
</evidence>
<accession>A0A0W0DDT4</accession>
<name>A0A0W0DDT4_CANGB</name>
<evidence type="ECO:0000313" key="3">
    <source>
        <dbReference type="Proteomes" id="UP000054886"/>
    </source>
</evidence>
<reference evidence="2 3" key="1">
    <citation type="submission" date="2015-10" db="EMBL/GenBank/DDBJ databases">
        <title>Draft genomes sequences of Candida glabrata isolates 1A, 1B, 2A, 2B, 3A and 3B.</title>
        <authorList>
            <person name="Haavelsrud O.E."/>
            <person name="Gaustad P."/>
        </authorList>
    </citation>
    <scope>NUCLEOTIDE SEQUENCE [LARGE SCALE GENOMIC DNA]</scope>
    <source>
        <strain evidence="2">910700640</strain>
    </source>
</reference>
<keyword evidence="1" id="KW-0175">Coiled coil</keyword>
<proteinExistence type="predicted"/>
<protein>
    <submittedName>
        <fullName evidence="2">Uncharacterized protein</fullName>
    </submittedName>
</protein>
<evidence type="ECO:0000313" key="2">
    <source>
        <dbReference type="EMBL" id="KTB13497.1"/>
    </source>
</evidence>
<dbReference type="Proteomes" id="UP000054886">
    <property type="component" value="Unassembled WGS sequence"/>
</dbReference>
<dbReference type="AlphaFoldDB" id="A0A0W0DDT4"/>
<comment type="caution">
    <text evidence="2">The sequence shown here is derived from an EMBL/GenBank/DDBJ whole genome shotgun (WGS) entry which is preliminary data.</text>
</comment>
<feature type="coiled-coil region" evidence="1">
    <location>
        <begin position="42"/>
        <end position="83"/>
    </location>
</feature>
<sequence>MSISDPRKLFDKITSIDRPVKITLNIMTIEDHNLTNSEAKNLQDALKDILQGEKQASEMEQKLDQVEKNLDMLLKQLESFEDARLQNGKSEKDEQK</sequence>
<dbReference type="EMBL" id="LLZZ01000009">
    <property type="protein sequence ID" value="KTB13497.1"/>
    <property type="molecule type" value="Genomic_DNA"/>
</dbReference>